<evidence type="ECO:0000313" key="2">
    <source>
        <dbReference type="Proteomes" id="UP000327000"/>
    </source>
</evidence>
<dbReference type="RefSeq" id="WP_152263507.1">
    <property type="nucleotide sequence ID" value="NZ_VOKX01000021.1"/>
</dbReference>
<accession>A0A5N5W962</accession>
<dbReference type="AlphaFoldDB" id="A0A5N5W962"/>
<evidence type="ECO:0000313" key="1">
    <source>
        <dbReference type="EMBL" id="KAB7846601.1"/>
    </source>
</evidence>
<dbReference type="OrthoDB" id="4562192at2"/>
<protein>
    <submittedName>
        <fullName evidence="1">Uncharacterized protein</fullName>
    </submittedName>
</protein>
<keyword evidence="2" id="KW-1185">Reference proteome</keyword>
<gene>
    <name evidence="1" type="ORF">FRZ00_12550</name>
</gene>
<reference evidence="1 2" key="1">
    <citation type="journal article" date="2019" name="Microb. Cell Fact.">
        <title>Exploring novel herbicidin analogues by transcriptional regulator overexpression and MS/MS molecular networking.</title>
        <authorList>
            <person name="Shi Y."/>
            <person name="Gu R."/>
            <person name="Li Y."/>
            <person name="Wang X."/>
            <person name="Ren W."/>
            <person name="Li X."/>
            <person name="Wang L."/>
            <person name="Xie Y."/>
            <person name="Hong B."/>
        </authorList>
    </citation>
    <scope>NUCLEOTIDE SEQUENCE [LARGE SCALE GENOMIC DNA]</scope>
    <source>
        <strain evidence="1 2">US-43</strain>
    </source>
</reference>
<sequence>MKVYPYRRLTGNVSWRVVSAQLKAEGEPWEDVESKYLSTVERVVALGPNDDRPDWVQARLRLRAELPAKAVNSGDTWQDVRVVAVLTERATNTRTAVELSPVAADGRELTGELYLHRCDLLDRATLAVHVVATVDGVRGRVISTSDVEWFVDVIETAPSLARELDVKLLGFDSGASRLRRFKDSPWVVDTTGRLPAVRVNTDFDGLEGLMGGDGGNGAEKTVRELLLTQMCSDVWTAVFHSAVGDLEIEEDGTPLFPHGWQGEVLRAMLPDVYPDRDPEDALREVHAARMGSSAAGWGELQPRIHFAASKRAGVPRTLSTTIRDLERLTQGDDA</sequence>
<name>A0A5N5W962_STRMB</name>
<proteinExistence type="predicted"/>
<comment type="caution">
    <text evidence="1">The sequence shown here is derived from an EMBL/GenBank/DDBJ whole genome shotgun (WGS) entry which is preliminary data.</text>
</comment>
<dbReference type="Proteomes" id="UP000327000">
    <property type="component" value="Unassembled WGS sequence"/>
</dbReference>
<dbReference type="EMBL" id="VOKX01000021">
    <property type="protein sequence ID" value="KAB7846601.1"/>
    <property type="molecule type" value="Genomic_DNA"/>
</dbReference>
<organism evidence="1 2">
    <name type="scientific">Streptomyces mobaraensis</name>
    <name type="common">Streptoverticillium mobaraense</name>
    <dbReference type="NCBI Taxonomy" id="35621"/>
    <lineage>
        <taxon>Bacteria</taxon>
        <taxon>Bacillati</taxon>
        <taxon>Actinomycetota</taxon>
        <taxon>Actinomycetes</taxon>
        <taxon>Kitasatosporales</taxon>
        <taxon>Streptomycetaceae</taxon>
        <taxon>Streptomyces</taxon>
    </lineage>
</organism>